<name>A0A365YII4_9MICC</name>
<keyword evidence="2" id="KW-0805">Transcription regulation</keyword>
<gene>
    <name evidence="5" type="ORF">C1H84_08430</name>
</gene>
<evidence type="ECO:0000256" key="1">
    <source>
        <dbReference type="ARBA" id="ARBA00011046"/>
    </source>
</evidence>
<dbReference type="GO" id="GO:0003677">
    <property type="term" value="F:DNA binding"/>
    <property type="evidence" value="ECO:0007669"/>
    <property type="project" value="UniProtKB-KW"/>
</dbReference>
<accession>A0A365YII4</accession>
<dbReference type="InterPro" id="IPR036388">
    <property type="entry name" value="WH-like_DNA-bd_sf"/>
</dbReference>
<dbReference type="EMBL" id="POAF01000003">
    <property type="protein sequence ID" value="RBM01853.1"/>
    <property type="molecule type" value="Genomic_DNA"/>
</dbReference>
<dbReference type="RefSeq" id="WP_047120277.1">
    <property type="nucleotide sequence ID" value="NZ_JBNBOD010000001.1"/>
</dbReference>
<keyword evidence="3" id="KW-0238">DNA-binding</keyword>
<dbReference type="Gene3D" id="1.10.10.10">
    <property type="entry name" value="Winged helix-like DNA-binding domain superfamily/Winged helix DNA-binding domain"/>
    <property type="match status" value="1"/>
</dbReference>
<proteinExistence type="inferred from homology"/>
<dbReference type="Proteomes" id="UP000252167">
    <property type="component" value="Unassembled WGS sequence"/>
</dbReference>
<evidence type="ECO:0000256" key="3">
    <source>
        <dbReference type="ARBA" id="ARBA00023125"/>
    </source>
</evidence>
<organism evidence="5 6">
    <name type="scientific">Glutamicibacter soli</name>
    <dbReference type="NCBI Taxonomy" id="453836"/>
    <lineage>
        <taxon>Bacteria</taxon>
        <taxon>Bacillati</taxon>
        <taxon>Actinomycetota</taxon>
        <taxon>Actinomycetes</taxon>
        <taxon>Micrococcales</taxon>
        <taxon>Micrococcaceae</taxon>
        <taxon>Glutamicibacter</taxon>
    </lineage>
</organism>
<evidence type="ECO:0000256" key="2">
    <source>
        <dbReference type="ARBA" id="ARBA00023015"/>
    </source>
</evidence>
<dbReference type="Gene3D" id="6.10.140.850">
    <property type="match status" value="1"/>
</dbReference>
<evidence type="ECO:0000313" key="5">
    <source>
        <dbReference type="EMBL" id="RBM01853.1"/>
    </source>
</evidence>
<keyword evidence="6" id="KW-1185">Reference proteome</keyword>
<protein>
    <submittedName>
        <fullName evidence="5">BlaI/MecI/CopY family transcriptional regulator</fullName>
    </submittedName>
</protein>
<dbReference type="InterPro" id="IPR005650">
    <property type="entry name" value="BlaI_family"/>
</dbReference>
<reference evidence="5 6" key="1">
    <citation type="submission" date="2018-01" db="EMBL/GenBank/DDBJ databases">
        <title>Glutamicibacter soli strain NHPC-3 Whole genome sequence and assembly.</title>
        <authorList>
            <person name="Choudhury P."/>
            <person name="Gupta D."/>
            <person name="Sengupta K."/>
            <person name="Jawed A."/>
            <person name="Sultana N."/>
            <person name="Saha P."/>
        </authorList>
    </citation>
    <scope>NUCLEOTIDE SEQUENCE [LARGE SCALE GENOMIC DNA]</scope>
    <source>
        <strain evidence="5 6">NHPC-3</strain>
    </source>
</reference>
<sequence length="124" mass="13566">MTSEPQRLGPLESQVLNVLWQAGSCTIRQIINHLERDLAYTTIATVLGNLERKELVAPLRGQGKSVSYRAVVGREEHAASVMSHALETGGDRAASMRFFVQSMSAEEIELLRGFLDSPQPGTDA</sequence>
<dbReference type="SUPFAM" id="SSF46785">
    <property type="entry name" value="Winged helix' DNA-binding domain"/>
    <property type="match status" value="1"/>
</dbReference>
<comment type="similarity">
    <text evidence="1">Belongs to the BlaI transcriptional regulatory family.</text>
</comment>
<evidence type="ECO:0000256" key="4">
    <source>
        <dbReference type="ARBA" id="ARBA00023163"/>
    </source>
</evidence>
<dbReference type="GO" id="GO:0045892">
    <property type="term" value="P:negative regulation of DNA-templated transcription"/>
    <property type="evidence" value="ECO:0007669"/>
    <property type="project" value="InterPro"/>
</dbReference>
<dbReference type="Pfam" id="PF03965">
    <property type="entry name" value="Penicillinase_R"/>
    <property type="match status" value="1"/>
</dbReference>
<dbReference type="InterPro" id="IPR036390">
    <property type="entry name" value="WH_DNA-bd_sf"/>
</dbReference>
<dbReference type="AlphaFoldDB" id="A0A365YII4"/>
<evidence type="ECO:0000313" key="6">
    <source>
        <dbReference type="Proteomes" id="UP000252167"/>
    </source>
</evidence>
<keyword evidence="4" id="KW-0804">Transcription</keyword>
<comment type="caution">
    <text evidence="5">The sequence shown here is derived from an EMBL/GenBank/DDBJ whole genome shotgun (WGS) entry which is preliminary data.</text>
</comment>